<evidence type="ECO:0000256" key="1">
    <source>
        <dbReference type="ARBA" id="ARBA00004123"/>
    </source>
</evidence>
<dbReference type="Pfam" id="PF04042">
    <property type="entry name" value="DNA_pol_E_B"/>
    <property type="match status" value="1"/>
</dbReference>
<dbReference type="InterPro" id="IPR007185">
    <property type="entry name" value="DNA_pol_a/d/e_bsu"/>
</dbReference>
<feature type="region of interest" description="Disordered" evidence="7">
    <location>
        <begin position="91"/>
        <end position="132"/>
    </location>
</feature>
<proteinExistence type="inferred from homology"/>
<protein>
    <recommendedName>
        <fullName evidence="6">DNA polymerase II subunit 2</fullName>
    </recommendedName>
</protein>
<sequence length="627" mass="70842">MGQQTQHLRPNEINGLFQNQSLTLEAKAMRALTALIQKKEFDSREKEEDYVEDILNALDGKCLQTSVVSEEIAREAVGEMERKKEIENVINRDAPMAVDEEDGEVGEKEDDDDVDVDDESDDEDRANQERLQNELRDEAIVVCDAFAHAPRYQYDETRNVFAKIDQPATMDAEADSKINVYRERFHLLRQRMSRHESFTKPAFGKKKKGNEDASTNANNTNELTPLRSLVGQCYGPRVVMGCLSQVEDGIFHLEDPTGSMRIDLTAAAATSGMFCENCVVIATGEVRKTDGIFEVSALGHPPAETRRKTLEATNATDFMGAAQGGKHVALRPRDLDELIKTEKKAKDERFVVISDCYLDDSKCLRRLRNIFEVYDQSPKPPGLFVFMGDFTRVPFGPTKYDFASYTKSFDQLADLLDEYPSIREECRFVFVPGPGDPGNTSAYPRPGLPAALRGHKITACLQKVEFASNPCKIRWHSQDLVFFRDDLQARARRGCVLPPVDDLGTEEDDERLQLDMSPRERERRKAMREKPLFHHLAMTLVQQSHLSPLPLTQMPIYWERDQAMWLYPAPNAIFLGDRSETQCKMTDVCGVETMMVNPGCFADDGSFAIYNPSEREADLSVVSAAEM</sequence>
<feature type="domain" description="DNA polymerase alpha/delta/epsilon subunit B" evidence="8">
    <location>
        <begin position="350"/>
        <end position="581"/>
    </location>
</feature>
<dbReference type="KEGG" id="bpg:Bathy01g06220"/>
<gene>
    <name evidence="9" type="ORF">Bathy01g06220</name>
</gene>
<evidence type="ECO:0000256" key="5">
    <source>
        <dbReference type="ARBA" id="ARBA00023242"/>
    </source>
</evidence>
<dbReference type="GO" id="GO:0008622">
    <property type="term" value="C:epsilon DNA polymerase complex"/>
    <property type="evidence" value="ECO:0007669"/>
    <property type="project" value="InterPro"/>
</dbReference>
<dbReference type="GeneID" id="19018357"/>
<evidence type="ECO:0000256" key="6">
    <source>
        <dbReference type="ARBA" id="ARBA00032930"/>
    </source>
</evidence>
<dbReference type="Proteomes" id="UP000198341">
    <property type="component" value="Chromosome 1"/>
</dbReference>
<feature type="compositionally biased region" description="Acidic residues" evidence="7">
    <location>
        <begin position="98"/>
        <end position="124"/>
    </location>
</feature>
<dbReference type="GO" id="GO:0003677">
    <property type="term" value="F:DNA binding"/>
    <property type="evidence" value="ECO:0007669"/>
    <property type="project" value="UniProtKB-KW"/>
</dbReference>
<evidence type="ECO:0000313" key="10">
    <source>
        <dbReference type="Proteomes" id="UP000198341"/>
    </source>
</evidence>
<keyword evidence="4" id="KW-0238">DNA-binding</keyword>
<dbReference type="eggNOG" id="KOG3818">
    <property type="taxonomic scope" value="Eukaryota"/>
</dbReference>
<evidence type="ECO:0000256" key="4">
    <source>
        <dbReference type="ARBA" id="ARBA00023125"/>
    </source>
</evidence>
<evidence type="ECO:0000313" key="9">
    <source>
        <dbReference type="EMBL" id="CCO14023.1"/>
    </source>
</evidence>
<dbReference type="AlphaFoldDB" id="K8EXQ3"/>
<dbReference type="InterPro" id="IPR016266">
    <property type="entry name" value="POLE2"/>
</dbReference>
<dbReference type="PANTHER" id="PTHR12708:SF0">
    <property type="entry name" value="DNA POLYMERASE EPSILON SUBUNIT 2"/>
    <property type="match status" value="1"/>
</dbReference>
<comment type="similarity">
    <text evidence="2">Belongs to the DNA polymerase epsilon subunit B family.</text>
</comment>
<dbReference type="GO" id="GO:0006261">
    <property type="term" value="P:DNA-templated DNA replication"/>
    <property type="evidence" value="ECO:0007669"/>
    <property type="project" value="InterPro"/>
</dbReference>
<evidence type="ECO:0000256" key="7">
    <source>
        <dbReference type="SAM" id="MobiDB-lite"/>
    </source>
</evidence>
<dbReference type="EMBL" id="FO082278">
    <property type="protein sequence ID" value="CCO14023.1"/>
    <property type="molecule type" value="Genomic_DNA"/>
</dbReference>
<comment type="subcellular location">
    <subcellularLocation>
        <location evidence="1">Nucleus</location>
    </subcellularLocation>
</comment>
<dbReference type="STRING" id="41875.K8EXQ3"/>
<name>K8EXQ3_9CHLO</name>
<keyword evidence="10" id="KW-1185">Reference proteome</keyword>
<evidence type="ECO:0000256" key="3">
    <source>
        <dbReference type="ARBA" id="ARBA00022705"/>
    </source>
</evidence>
<dbReference type="OrthoDB" id="10254730at2759"/>
<dbReference type="PANTHER" id="PTHR12708">
    <property type="entry name" value="DNA POLYMERASE EPSILON SUBUNIT B"/>
    <property type="match status" value="1"/>
</dbReference>
<evidence type="ECO:0000259" key="8">
    <source>
        <dbReference type="Pfam" id="PF04042"/>
    </source>
</evidence>
<keyword evidence="5" id="KW-0539">Nucleus</keyword>
<evidence type="ECO:0000256" key="2">
    <source>
        <dbReference type="ARBA" id="ARBA00009560"/>
    </source>
</evidence>
<reference evidence="9 10" key="1">
    <citation type="submission" date="2011-10" db="EMBL/GenBank/DDBJ databases">
        <authorList>
            <person name="Genoscope - CEA"/>
        </authorList>
    </citation>
    <scope>NUCLEOTIDE SEQUENCE [LARGE SCALE GENOMIC DNA]</scope>
    <source>
        <strain evidence="9 10">RCC 1105</strain>
    </source>
</reference>
<accession>K8EXQ3</accession>
<feature type="region of interest" description="Disordered" evidence="7">
    <location>
        <begin position="198"/>
        <end position="220"/>
    </location>
</feature>
<dbReference type="RefSeq" id="XP_007515144.1">
    <property type="nucleotide sequence ID" value="XM_007515082.1"/>
</dbReference>
<dbReference type="GO" id="GO:0042276">
    <property type="term" value="P:error-prone translesion synthesis"/>
    <property type="evidence" value="ECO:0007669"/>
    <property type="project" value="TreeGrafter"/>
</dbReference>
<organism evidence="9 10">
    <name type="scientific">Bathycoccus prasinos</name>
    <dbReference type="NCBI Taxonomy" id="41875"/>
    <lineage>
        <taxon>Eukaryota</taxon>
        <taxon>Viridiplantae</taxon>
        <taxon>Chlorophyta</taxon>
        <taxon>Mamiellophyceae</taxon>
        <taxon>Mamiellales</taxon>
        <taxon>Bathycoccaceae</taxon>
        <taxon>Bathycoccus</taxon>
    </lineage>
</organism>
<keyword evidence="3" id="KW-0235">DNA replication</keyword>